<dbReference type="Pfam" id="PF00294">
    <property type="entry name" value="PfkB"/>
    <property type="match status" value="1"/>
</dbReference>
<evidence type="ECO:0000313" key="5">
    <source>
        <dbReference type="EMBL" id="MDR7089271.1"/>
    </source>
</evidence>
<dbReference type="InterPro" id="IPR011611">
    <property type="entry name" value="PfkB_dom"/>
</dbReference>
<dbReference type="Gene3D" id="3.40.1190.20">
    <property type="match status" value="1"/>
</dbReference>
<name>A0ABU1UVT6_9GAMM</name>
<dbReference type="CDD" id="cd01166">
    <property type="entry name" value="KdgK"/>
    <property type="match status" value="1"/>
</dbReference>
<dbReference type="PANTHER" id="PTHR43320:SF2">
    <property type="entry name" value="2-DEHYDRO-3-DEOXYGLUCONOKINASE_2-DEHYDRO-3-DEOXYGALACTONOKINASE"/>
    <property type="match status" value="1"/>
</dbReference>
<reference evidence="5 6" key="1">
    <citation type="submission" date="2023-07" db="EMBL/GenBank/DDBJ databases">
        <title>Sorghum-associated microbial communities from plants grown in Nebraska, USA.</title>
        <authorList>
            <person name="Schachtman D."/>
        </authorList>
    </citation>
    <scope>NUCLEOTIDE SEQUENCE [LARGE SCALE GENOMIC DNA]</scope>
    <source>
        <strain evidence="5 6">BE190</strain>
    </source>
</reference>
<dbReference type="InterPro" id="IPR029056">
    <property type="entry name" value="Ribokinase-like"/>
</dbReference>
<accession>A0ABU1UVT6</accession>
<feature type="domain" description="Carbohydrate kinase PfkB" evidence="4">
    <location>
        <begin position="10"/>
        <end position="304"/>
    </location>
</feature>
<protein>
    <submittedName>
        <fullName evidence="5">2-dehydro-3-deoxygluconokinase</fullName>
        <ecNumber evidence="5">2.7.1.45</ecNumber>
    </submittedName>
</protein>
<dbReference type="EMBL" id="JAVDVX010000002">
    <property type="protein sequence ID" value="MDR7089271.1"/>
    <property type="molecule type" value="Genomic_DNA"/>
</dbReference>
<sequence length="325" mass="35668">MLRLTPAQPQQRLMVAQQLSVDFAGAEANVAAALARLGVATDFITKLPDNLIAEQAIASLHRCGIATNNVLFGGERMGTYFIELGASLRPTRVIYDRKYSAISTIVENEFNWNEILQGKQRLHLSGITPALSEQCALETIKAAKIAHGMGVRVSFDLNFRRSLWPEPAFAKHYFKQIMQYCDLVFANAGVISDVFGYHFFNSDALAEAQAVAEFLGDEFNVDAAVTSRIHHSASVNSLTSLLRKNADSFKSTELRVDILDRLGTGDAFAAGVLYGYQQAWSAQQTIDFANAAFALAHNCYGDQAWMSEAEINEVARGNTAGYVVR</sequence>
<dbReference type="SUPFAM" id="SSF53613">
    <property type="entry name" value="Ribokinase-like"/>
    <property type="match status" value="1"/>
</dbReference>
<comment type="similarity">
    <text evidence="1">Belongs to the carbohydrate kinase PfkB family.</text>
</comment>
<evidence type="ECO:0000313" key="6">
    <source>
        <dbReference type="Proteomes" id="UP001253595"/>
    </source>
</evidence>
<evidence type="ECO:0000256" key="2">
    <source>
        <dbReference type="ARBA" id="ARBA00022679"/>
    </source>
</evidence>
<comment type="caution">
    <text evidence="5">The sequence shown here is derived from an EMBL/GenBank/DDBJ whole genome shotgun (WGS) entry which is preliminary data.</text>
</comment>
<keyword evidence="3" id="KW-0418">Kinase</keyword>
<proteinExistence type="inferred from homology"/>
<evidence type="ECO:0000256" key="3">
    <source>
        <dbReference type="ARBA" id="ARBA00022777"/>
    </source>
</evidence>
<dbReference type="EC" id="2.7.1.45" evidence="5"/>
<dbReference type="InterPro" id="IPR052700">
    <property type="entry name" value="Carb_kinase_PfkB-like"/>
</dbReference>
<dbReference type="PANTHER" id="PTHR43320">
    <property type="entry name" value="SUGAR KINASE"/>
    <property type="match status" value="1"/>
</dbReference>
<keyword evidence="6" id="KW-1185">Reference proteome</keyword>
<keyword evidence="2 5" id="KW-0808">Transferase</keyword>
<organism evidence="5 6">
    <name type="scientific">Cellvibrio fibrivorans</name>
    <dbReference type="NCBI Taxonomy" id="126350"/>
    <lineage>
        <taxon>Bacteria</taxon>
        <taxon>Pseudomonadati</taxon>
        <taxon>Pseudomonadota</taxon>
        <taxon>Gammaproteobacteria</taxon>
        <taxon>Cellvibrionales</taxon>
        <taxon>Cellvibrionaceae</taxon>
        <taxon>Cellvibrio</taxon>
    </lineage>
</organism>
<evidence type="ECO:0000259" key="4">
    <source>
        <dbReference type="Pfam" id="PF00294"/>
    </source>
</evidence>
<gene>
    <name evidence="5" type="ORF">J2X05_001277</name>
</gene>
<dbReference type="Proteomes" id="UP001253595">
    <property type="component" value="Unassembled WGS sequence"/>
</dbReference>
<evidence type="ECO:0000256" key="1">
    <source>
        <dbReference type="ARBA" id="ARBA00010688"/>
    </source>
</evidence>
<dbReference type="GO" id="GO:0008673">
    <property type="term" value="F:2-dehydro-3-deoxygluconokinase activity"/>
    <property type="evidence" value="ECO:0007669"/>
    <property type="project" value="UniProtKB-EC"/>
</dbReference>